<dbReference type="Proteomes" id="UP000616885">
    <property type="component" value="Unassembled WGS sequence"/>
</dbReference>
<accession>A0A8H7NA99</accession>
<organism evidence="1 2">
    <name type="scientific">Bionectria ochroleuca</name>
    <name type="common">Gliocladium roseum</name>
    <dbReference type="NCBI Taxonomy" id="29856"/>
    <lineage>
        <taxon>Eukaryota</taxon>
        <taxon>Fungi</taxon>
        <taxon>Dikarya</taxon>
        <taxon>Ascomycota</taxon>
        <taxon>Pezizomycotina</taxon>
        <taxon>Sordariomycetes</taxon>
        <taxon>Hypocreomycetidae</taxon>
        <taxon>Hypocreales</taxon>
        <taxon>Bionectriaceae</taxon>
        <taxon>Clonostachys</taxon>
    </lineage>
</organism>
<dbReference type="EMBL" id="JADCTT010000005">
    <property type="protein sequence ID" value="KAF9752086.1"/>
    <property type="molecule type" value="Genomic_DNA"/>
</dbReference>
<gene>
    <name evidence="1" type="ORF">IM811_013880</name>
</gene>
<dbReference type="InterPro" id="IPR036047">
    <property type="entry name" value="F-box-like_dom_sf"/>
</dbReference>
<sequence>MPLSLTTIPLEILSEICLWLDGKSLKRLRSTGKLLGEVGRQHIFRRVHAPLELKHHKLMSMLSVKFLNLTVRSVVFSKIQYPGDGGPTYIQGRLSDRQSPDAASETVKRDLQEFISRLKNLEEVTFLYGNPNSEPTKSPREFNNPGHIKEPLASIEGDGGLDSSHIDAPREYENPEDWVTGYYHAERSNYGHGEFTTIHNALTTSNAKIRLLRIRNLGSSFFTPSKNISFESWSLLTRLELSLVDDFVDDEHAEVSLQKGLKLILQNFEKLRYLRISWDTHKAIPFDSVLESSFIWPHLKALCLGGFSSTEEGLKMMIAGNIMSQVGSLCLRAIDLSSNSDVDIDSYIDMVWERSLNRIEAKFPTYHLIDLPYYEKDWEEGNCPFCFE</sequence>
<evidence type="ECO:0008006" key="3">
    <source>
        <dbReference type="Google" id="ProtNLM"/>
    </source>
</evidence>
<evidence type="ECO:0000313" key="1">
    <source>
        <dbReference type="EMBL" id="KAF9752086.1"/>
    </source>
</evidence>
<proteinExistence type="predicted"/>
<evidence type="ECO:0000313" key="2">
    <source>
        <dbReference type="Proteomes" id="UP000616885"/>
    </source>
</evidence>
<protein>
    <recommendedName>
        <fullName evidence="3">F-box domain-containing protein</fullName>
    </recommendedName>
</protein>
<dbReference type="AlphaFoldDB" id="A0A8H7NA99"/>
<name>A0A8H7NA99_BIOOC</name>
<reference evidence="1" key="1">
    <citation type="submission" date="2020-10" db="EMBL/GenBank/DDBJ databases">
        <title>High-Quality Genome Resource of Clonostachys rosea strain S41 by Oxford Nanopore Long-Read Sequencing.</title>
        <authorList>
            <person name="Wang H."/>
        </authorList>
    </citation>
    <scope>NUCLEOTIDE SEQUENCE</scope>
    <source>
        <strain evidence="1">S41</strain>
    </source>
</reference>
<comment type="caution">
    <text evidence="1">The sequence shown here is derived from an EMBL/GenBank/DDBJ whole genome shotgun (WGS) entry which is preliminary data.</text>
</comment>
<dbReference type="SUPFAM" id="SSF81383">
    <property type="entry name" value="F-box domain"/>
    <property type="match status" value="1"/>
</dbReference>